<dbReference type="Gene3D" id="3.40.50.300">
    <property type="entry name" value="P-loop containing nucleotide triphosphate hydrolases"/>
    <property type="match status" value="1"/>
</dbReference>
<dbReference type="PANTHER" id="PTHR23076:SF97">
    <property type="entry name" value="ATP-DEPENDENT ZINC METALLOPROTEASE YME1L1"/>
    <property type="match status" value="1"/>
</dbReference>
<keyword evidence="4" id="KW-0645">Protease</keyword>
<dbReference type="InterPro" id="IPR003593">
    <property type="entry name" value="AAA+_ATPase"/>
</dbReference>
<dbReference type="InterPro" id="IPR000642">
    <property type="entry name" value="Peptidase_M41"/>
</dbReference>
<protein>
    <submittedName>
        <fullName evidence="4">ATP-dependent Zn proteases</fullName>
    </submittedName>
</protein>
<dbReference type="STRING" id="366533.SAMN05444339_1084"/>
<evidence type="ECO:0000259" key="3">
    <source>
        <dbReference type="SMART" id="SM00382"/>
    </source>
</evidence>
<sequence>MTHQPRSTTPPVTRMPDACRSKACDRMRTALAAKTATIPPATGTTSTALLAGLRHGPAHPVDTGPHSIGMSDGPPAWVAVAERALNLREPDRKALRDARLVSQFRAFALSTQAEFSAGLIADHPDMDGTGAGGATGAEADGMTIAFDGTSPAIPLATTLTAPQITAMITTQDDPWAIDRDTGTCRPPYDLDLTELLPLARLCAACGDQAGIDALLSDGCATVIICADDAEMTALSDMLYTGLRATPYAVGSPHATPQRRVHVVSVPAESGSVQTGMLDRARDKLKVAGPLVILATRTTALPPVLNHLPVLRLAALETEVILFALRELQSATGVISTGAVRAALPPADALATLPRDVLTLAFRARGPLRTAACLADLRAQQTATGTDDGAKAGPDTGAGGNTAAGPLLDDLPGLGAARDPLRQIVGDLRAYAGGTLPWADVTGGLILAGPPGTGKTTLAAAIACSAGVPLVATTCSDWHLKGRFSEMLAAMAAAFEEARARAPAVLFIDEIDTLGSRAGRSDHNASYDRHVINAILAQIDGTRGRDGVLIIGATNYPDMLDPALVRPGRLGKTIRILPPQERELAAVFRYHLGPDLPQIDLGPVARAAAGASMAEVMGMVQAARATARKADRVMTAADLTTAVRERHPPVSDALRLRIAIHEAGHVVAAHVTGSAQPRSVTLTGTEGRTALRALPHASDARAVTASLIRSLAGRAAEEEILGTTSGGAGGGPGSDLAQATHEAITEVLSLGRDDRLIWYSATDDPAVLFARHKGLRDTVGRRLQAAYARARSLVGANRTAVEAIAAHLVVDGHLDRETLRDLLVFCERHEPDTSG</sequence>
<dbReference type="PANTHER" id="PTHR23076">
    <property type="entry name" value="METALLOPROTEASE M41 FTSH"/>
    <property type="match status" value="1"/>
</dbReference>
<name>A0A1M5CLC1_LOKAT</name>
<dbReference type="Proteomes" id="UP000183987">
    <property type="component" value="Unassembled WGS sequence"/>
</dbReference>
<feature type="region of interest" description="Disordered" evidence="2">
    <location>
        <begin position="382"/>
        <end position="403"/>
    </location>
</feature>
<keyword evidence="5" id="KW-1185">Reference proteome</keyword>
<dbReference type="InterPro" id="IPR027417">
    <property type="entry name" value="P-loop_NTPase"/>
</dbReference>
<dbReference type="Pfam" id="PF01434">
    <property type="entry name" value="Peptidase_M41"/>
    <property type="match status" value="1"/>
</dbReference>
<keyword evidence="1" id="KW-0067">ATP-binding</keyword>
<keyword evidence="4" id="KW-0378">Hydrolase</keyword>
<dbReference type="InterPro" id="IPR037219">
    <property type="entry name" value="Peptidase_M41-like"/>
</dbReference>
<dbReference type="Gene3D" id="1.20.58.760">
    <property type="entry name" value="Peptidase M41"/>
    <property type="match status" value="1"/>
</dbReference>
<dbReference type="InterPro" id="IPR003959">
    <property type="entry name" value="ATPase_AAA_core"/>
</dbReference>
<dbReference type="Gene3D" id="1.10.8.60">
    <property type="match status" value="1"/>
</dbReference>
<dbReference type="PROSITE" id="PS00674">
    <property type="entry name" value="AAA"/>
    <property type="match status" value="1"/>
</dbReference>
<evidence type="ECO:0000313" key="5">
    <source>
        <dbReference type="Proteomes" id="UP000183987"/>
    </source>
</evidence>
<dbReference type="Pfam" id="PF00004">
    <property type="entry name" value="AAA"/>
    <property type="match status" value="1"/>
</dbReference>
<evidence type="ECO:0000313" key="4">
    <source>
        <dbReference type="EMBL" id="SHF55554.1"/>
    </source>
</evidence>
<dbReference type="RefSeq" id="WP_084114440.1">
    <property type="nucleotide sequence ID" value="NZ_FQUE01000008.1"/>
</dbReference>
<dbReference type="EMBL" id="FQUE01000008">
    <property type="protein sequence ID" value="SHF55554.1"/>
    <property type="molecule type" value="Genomic_DNA"/>
</dbReference>
<dbReference type="AlphaFoldDB" id="A0A1M5CLC1"/>
<feature type="domain" description="AAA+ ATPase" evidence="3">
    <location>
        <begin position="440"/>
        <end position="579"/>
    </location>
</feature>
<dbReference type="CDD" id="cd19481">
    <property type="entry name" value="RecA-like_protease"/>
    <property type="match status" value="1"/>
</dbReference>
<reference evidence="5" key="1">
    <citation type="submission" date="2016-11" db="EMBL/GenBank/DDBJ databases">
        <authorList>
            <person name="Varghese N."/>
            <person name="Submissions S."/>
        </authorList>
    </citation>
    <scope>NUCLEOTIDE SEQUENCE [LARGE SCALE GENOMIC DNA]</scope>
    <source>
        <strain evidence="5">DSM 29326</strain>
    </source>
</reference>
<organism evidence="4 5">
    <name type="scientific">Loktanella atrilutea</name>
    <dbReference type="NCBI Taxonomy" id="366533"/>
    <lineage>
        <taxon>Bacteria</taxon>
        <taxon>Pseudomonadati</taxon>
        <taxon>Pseudomonadota</taxon>
        <taxon>Alphaproteobacteria</taxon>
        <taxon>Rhodobacterales</taxon>
        <taxon>Roseobacteraceae</taxon>
        <taxon>Loktanella</taxon>
    </lineage>
</organism>
<dbReference type="SUPFAM" id="SSF52540">
    <property type="entry name" value="P-loop containing nucleoside triphosphate hydrolases"/>
    <property type="match status" value="1"/>
</dbReference>
<keyword evidence="1" id="KW-0547">Nucleotide-binding</keyword>
<dbReference type="GO" id="GO:0004222">
    <property type="term" value="F:metalloendopeptidase activity"/>
    <property type="evidence" value="ECO:0007669"/>
    <property type="project" value="InterPro"/>
</dbReference>
<accession>A0A1M5CLC1</accession>
<dbReference type="GO" id="GO:0005524">
    <property type="term" value="F:ATP binding"/>
    <property type="evidence" value="ECO:0007669"/>
    <property type="project" value="UniProtKB-KW"/>
</dbReference>
<dbReference type="GO" id="GO:0004176">
    <property type="term" value="F:ATP-dependent peptidase activity"/>
    <property type="evidence" value="ECO:0007669"/>
    <property type="project" value="InterPro"/>
</dbReference>
<dbReference type="OrthoDB" id="9809379at2"/>
<evidence type="ECO:0000256" key="2">
    <source>
        <dbReference type="SAM" id="MobiDB-lite"/>
    </source>
</evidence>
<comment type="similarity">
    <text evidence="1">Belongs to the AAA ATPase family.</text>
</comment>
<gene>
    <name evidence="4" type="ORF">SAMN05444339_1084</name>
</gene>
<dbReference type="GO" id="GO:0016887">
    <property type="term" value="F:ATP hydrolysis activity"/>
    <property type="evidence" value="ECO:0007669"/>
    <property type="project" value="InterPro"/>
</dbReference>
<evidence type="ECO:0000256" key="1">
    <source>
        <dbReference type="RuleBase" id="RU003651"/>
    </source>
</evidence>
<dbReference type="GO" id="GO:0006508">
    <property type="term" value="P:proteolysis"/>
    <property type="evidence" value="ECO:0007669"/>
    <property type="project" value="UniProtKB-KW"/>
</dbReference>
<dbReference type="SUPFAM" id="SSF140990">
    <property type="entry name" value="FtsH protease domain-like"/>
    <property type="match status" value="1"/>
</dbReference>
<dbReference type="InterPro" id="IPR003960">
    <property type="entry name" value="ATPase_AAA_CS"/>
</dbReference>
<proteinExistence type="inferred from homology"/>
<dbReference type="SMART" id="SM00382">
    <property type="entry name" value="AAA"/>
    <property type="match status" value="1"/>
</dbReference>